<feature type="region of interest" description="Disordered" evidence="5">
    <location>
        <begin position="1"/>
        <end position="21"/>
    </location>
</feature>
<feature type="compositionally biased region" description="Polar residues" evidence="5">
    <location>
        <begin position="104"/>
        <end position="113"/>
    </location>
</feature>
<dbReference type="OrthoDB" id="10253869at2759"/>
<dbReference type="Proteomes" id="UP000662466">
    <property type="component" value="Unassembled WGS sequence"/>
</dbReference>
<dbReference type="GO" id="GO:0030729">
    <property type="term" value="F:acetoacetate-CoA ligase activity"/>
    <property type="evidence" value="ECO:0007669"/>
    <property type="project" value="InterPro"/>
</dbReference>
<sequence length="1281" mass="142474">MQYSPLSRPVGRRRPKTSKQERVCPICSKEFSKAEHLARHYRSHTKEKPFQCVDCGRVYTRQDTLLRHTRSHCPGDGSGDIEDAQGGTSVPTSRLEGGDAATFQPITPSSSSSHIRRPLNVGNERVEMATAPAENETNISPALDFPISLSQNSATDFQINGSLSSTDISSFELESGWISWLTGDDFDLDAVNSSLLQATTGDLLPVDQMLNDDPPTTDSSLGPQAADAGLAPSGDGIKEKWHTHCGQTTSDIITPDPTIDRNQIDESYRNELADRLQQRVQTGILPSTTFLVFATQWDITIAQNSDSNIVAIQSALLGQTFGLLMGRPKDLAGIEAFHGTIIALARRVRLLSHGSSPALPPNIPNRTDGQLQSVWKHWIFTEERKRYHLHLFPLDIALLISYSIVLGIFILDAELAKIHRHEPYLRPAIERLPTIASDELFAATNANAWRELVHQQTERFGTRTSLPGEVQERRLGGTSNFELYAMLEAISAMACECQEPSMTNPHLIRKCQDMLITWYEMHLSTATPGEIWAHPLRILWHSIFILLYSNLDVLERACGRDGPEAAQEAIGYARQLAYHSDSYRFHLATMATPPVPRKLWEHPSPASTNIGRFRASLESHTRKTFPTFHDLHQYSIHHRASFWAFCWKYFQLIHEGSYEIVVDETARIDTIPHWFNGVRLNFAENILLSTDEQDRLRGKEDDKVAVVEVREAGAEGAAYVTWKELRQRTGRLAQALRAHGVKRGDRIAVCASNSLDTLLVFLATTALGAIFSSMATDMGTRGLLDRLVQIKPVWLFMDAFAVYNGKEVDLREKMAEVVQGLDGVDEFKGVVAQPRFASRPADLSGVPRACTLGDFLAAAPHDRLEFERVRFREPFLVVYSSGTTGQPKCIIHSVGGVLLNAHKEGRLHQEMGPDSVILQYTTTGWIMYLGLVQGLLFGARIILYDGNPFLPHAAVLIELAAKERVTHLGISPRYLYELQRRKISPREIADLRCLQLVSSTGMVLSEALFEWFYDCAFPPHVRLNNLSGGTDIAGSFGIGNSLLPVHVGGCAGLALGIPVEVYDPSIGRDGGKGVRVVNGTPGELVATAAFPNMPVGFWGEDGDKRYQKAYFAQFDGVWTHGDFVSIHPTTKQLFFHGRADGVLNPSGVRFGSSEIYQVIESDFASEVEDSLCVGQRRPSDNDERVVLFLKMKPKATFTVDLVDRVRAAFRKRLSARHVPSYIFPTPDIPVTVNFKKVELPVKQIISGIKSQPSSTLSNPECLKYYSQFVDIEKMAARETKL</sequence>
<keyword evidence="3" id="KW-0862">Zinc</keyword>
<dbReference type="PROSITE" id="PS00028">
    <property type="entry name" value="ZINC_FINGER_C2H2_1"/>
    <property type="match status" value="2"/>
</dbReference>
<feature type="region of interest" description="Disordered" evidence="5">
    <location>
        <begin position="68"/>
        <end position="118"/>
    </location>
</feature>
<dbReference type="GO" id="GO:0006629">
    <property type="term" value="P:lipid metabolic process"/>
    <property type="evidence" value="ECO:0007669"/>
    <property type="project" value="InterPro"/>
</dbReference>
<reference evidence="8" key="1">
    <citation type="submission" date="2020-06" db="EMBL/GenBank/DDBJ databases">
        <title>Draft genome sequences of strains closely related to Aspergillus parafelis and Aspergillus hiratsukae.</title>
        <authorList>
            <person name="Dos Santos R.A.C."/>
            <person name="Rivero-Menendez O."/>
            <person name="Steenwyk J.L."/>
            <person name="Mead M.E."/>
            <person name="Goldman G.H."/>
            <person name="Alastruey-Izquierdo A."/>
            <person name="Rokas A."/>
        </authorList>
    </citation>
    <scope>NUCLEOTIDE SEQUENCE</scope>
    <source>
        <strain evidence="7">CNM-CM5793</strain>
        <strain evidence="8">CNM-CM6106</strain>
    </source>
</reference>
<evidence type="ECO:0000256" key="1">
    <source>
        <dbReference type="ARBA" id="ARBA00022723"/>
    </source>
</evidence>
<keyword evidence="1" id="KW-0479">Metal-binding</keyword>
<evidence type="ECO:0000259" key="6">
    <source>
        <dbReference type="PROSITE" id="PS50157"/>
    </source>
</evidence>
<dbReference type="Pfam" id="PF00096">
    <property type="entry name" value="zf-C2H2"/>
    <property type="match status" value="2"/>
</dbReference>
<evidence type="ECO:0000256" key="5">
    <source>
        <dbReference type="SAM" id="MobiDB-lite"/>
    </source>
</evidence>
<dbReference type="FunFam" id="3.30.160.60:FF:002343">
    <property type="entry name" value="Zinc finger protein 33A"/>
    <property type="match status" value="1"/>
</dbReference>
<dbReference type="InterPro" id="IPR045851">
    <property type="entry name" value="AMP-bd_C_sf"/>
</dbReference>
<dbReference type="PANTHER" id="PTHR42921">
    <property type="entry name" value="ACETOACETYL-COA SYNTHETASE"/>
    <property type="match status" value="1"/>
</dbReference>
<dbReference type="InterPro" id="IPR042099">
    <property type="entry name" value="ANL_N_sf"/>
</dbReference>
<evidence type="ECO:0000313" key="8">
    <source>
        <dbReference type="EMBL" id="KAF7166302.1"/>
    </source>
</evidence>
<dbReference type="EMBL" id="JACBAD010002106">
    <property type="protein sequence ID" value="KAF7116119.1"/>
    <property type="molecule type" value="Genomic_DNA"/>
</dbReference>
<dbReference type="EMBL" id="JACBAF010002145">
    <property type="protein sequence ID" value="KAF7166302.1"/>
    <property type="molecule type" value="Genomic_DNA"/>
</dbReference>
<dbReference type="PANTHER" id="PTHR42921:SF4">
    <property type="entry name" value="ACETOACETYL-COA SYNTHASE (AFU_ORTHOLOGUE AFUA_8G04770)"/>
    <property type="match status" value="1"/>
</dbReference>
<accession>A0A8H6UTH8</accession>
<proteinExistence type="predicted"/>
<dbReference type="SUPFAM" id="SSF57667">
    <property type="entry name" value="beta-beta-alpha zinc fingers"/>
    <property type="match status" value="1"/>
</dbReference>
<keyword evidence="9" id="KW-1185">Reference proteome</keyword>
<evidence type="ECO:0000256" key="2">
    <source>
        <dbReference type="ARBA" id="ARBA00022771"/>
    </source>
</evidence>
<keyword evidence="2 4" id="KW-0863">Zinc-finger</keyword>
<dbReference type="InterPro" id="IPR036236">
    <property type="entry name" value="Znf_C2H2_sf"/>
</dbReference>
<gene>
    <name evidence="7" type="ORF">CNMCM5793_004139</name>
    <name evidence="8" type="ORF">CNMCM6106_002160</name>
</gene>
<evidence type="ECO:0000256" key="3">
    <source>
        <dbReference type="ARBA" id="ARBA00022833"/>
    </source>
</evidence>
<dbReference type="SMART" id="SM00355">
    <property type="entry name" value="ZnF_C2H2"/>
    <property type="match status" value="2"/>
</dbReference>
<evidence type="ECO:0000313" key="7">
    <source>
        <dbReference type="EMBL" id="KAF7116119.1"/>
    </source>
</evidence>
<protein>
    <recommendedName>
        <fullName evidence="6">C2H2-type domain-containing protein</fullName>
    </recommendedName>
</protein>
<dbReference type="Gene3D" id="3.30.300.30">
    <property type="match status" value="1"/>
</dbReference>
<feature type="domain" description="C2H2-type" evidence="6">
    <location>
        <begin position="22"/>
        <end position="49"/>
    </location>
</feature>
<feature type="region of interest" description="Disordered" evidence="5">
    <location>
        <begin position="207"/>
        <end position="241"/>
    </location>
</feature>
<evidence type="ECO:0000256" key="4">
    <source>
        <dbReference type="PROSITE-ProRule" id="PRU00042"/>
    </source>
</evidence>
<dbReference type="InterPro" id="IPR005914">
    <property type="entry name" value="Acac_CoA_synth"/>
</dbReference>
<evidence type="ECO:0000313" key="10">
    <source>
        <dbReference type="Proteomes" id="UP000662466"/>
    </source>
</evidence>
<dbReference type="PROSITE" id="PS00455">
    <property type="entry name" value="AMP_BINDING"/>
    <property type="match status" value="1"/>
</dbReference>
<name>A0A8H6UTH8_9EURO</name>
<dbReference type="Gene3D" id="3.40.50.12780">
    <property type="entry name" value="N-terminal domain of ligase-like"/>
    <property type="match status" value="1"/>
</dbReference>
<dbReference type="Proteomes" id="UP000630445">
    <property type="component" value="Unassembled WGS sequence"/>
</dbReference>
<dbReference type="Gene3D" id="3.30.160.60">
    <property type="entry name" value="Classic Zinc Finger"/>
    <property type="match status" value="2"/>
</dbReference>
<comment type="caution">
    <text evidence="8">The sequence shown here is derived from an EMBL/GenBank/DDBJ whole genome shotgun (WGS) entry which is preliminary data.</text>
</comment>
<dbReference type="InterPro" id="IPR013087">
    <property type="entry name" value="Znf_C2H2_type"/>
</dbReference>
<feature type="domain" description="C2H2-type" evidence="6">
    <location>
        <begin position="50"/>
        <end position="72"/>
    </location>
</feature>
<dbReference type="PROSITE" id="PS50157">
    <property type="entry name" value="ZINC_FINGER_C2H2_2"/>
    <property type="match status" value="2"/>
</dbReference>
<dbReference type="InterPro" id="IPR020845">
    <property type="entry name" value="AMP-binding_CS"/>
</dbReference>
<organism evidence="8 10">
    <name type="scientific">Aspergillus hiratsukae</name>
    <dbReference type="NCBI Taxonomy" id="1194566"/>
    <lineage>
        <taxon>Eukaryota</taxon>
        <taxon>Fungi</taxon>
        <taxon>Dikarya</taxon>
        <taxon>Ascomycota</taxon>
        <taxon>Pezizomycotina</taxon>
        <taxon>Eurotiomycetes</taxon>
        <taxon>Eurotiomycetidae</taxon>
        <taxon>Eurotiales</taxon>
        <taxon>Aspergillaceae</taxon>
        <taxon>Aspergillus</taxon>
        <taxon>Aspergillus subgen. Fumigati</taxon>
    </lineage>
</organism>
<dbReference type="GO" id="GO:0008270">
    <property type="term" value="F:zinc ion binding"/>
    <property type="evidence" value="ECO:0007669"/>
    <property type="project" value="UniProtKB-KW"/>
</dbReference>
<dbReference type="SUPFAM" id="SSF56801">
    <property type="entry name" value="Acetyl-CoA synthetase-like"/>
    <property type="match status" value="1"/>
</dbReference>
<dbReference type="InterPro" id="IPR000873">
    <property type="entry name" value="AMP-dep_synth/lig_dom"/>
</dbReference>
<evidence type="ECO:0000313" key="9">
    <source>
        <dbReference type="Proteomes" id="UP000630445"/>
    </source>
</evidence>
<dbReference type="NCBIfam" id="TIGR01217">
    <property type="entry name" value="ac_ac_CoA_syn"/>
    <property type="match status" value="1"/>
</dbReference>
<dbReference type="Pfam" id="PF00501">
    <property type="entry name" value="AMP-binding"/>
    <property type="match status" value="1"/>
</dbReference>